<feature type="site" description="Lowers pKa of active site Tyr" evidence="6">
    <location>
        <position position="64"/>
    </location>
</feature>
<dbReference type="PROSITE" id="PS00798">
    <property type="entry name" value="ALDOKETO_REDUCTASE_1"/>
    <property type="match status" value="1"/>
</dbReference>
<evidence type="ECO:0000256" key="3">
    <source>
        <dbReference type="ARBA" id="ARBA00023002"/>
    </source>
</evidence>
<keyword evidence="2" id="KW-0521">NADP</keyword>
<dbReference type="SUPFAM" id="SSF51430">
    <property type="entry name" value="NAD(P)-linked oxidoreductase"/>
    <property type="match status" value="1"/>
</dbReference>
<dbReference type="FunFam" id="3.20.20.100:FF:000006">
    <property type="entry name" value="Aldo-keto reductase family 1 member A1"/>
    <property type="match status" value="1"/>
</dbReference>
<dbReference type="InterPro" id="IPR023210">
    <property type="entry name" value="NADP_OxRdtase_dom"/>
</dbReference>
<evidence type="ECO:0000259" key="7">
    <source>
        <dbReference type="Pfam" id="PF00248"/>
    </source>
</evidence>
<evidence type="ECO:0000313" key="8">
    <source>
        <dbReference type="EMBL" id="CAD7450022.1"/>
    </source>
</evidence>
<dbReference type="PROSITE" id="PS00063">
    <property type="entry name" value="ALDOKETO_REDUCTASE_3"/>
    <property type="match status" value="1"/>
</dbReference>
<dbReference type="InterPro" id="IPR020471">
    <property type="entry name" value="AKR"/>
</dbReference>
<evidence type="ECO:0000256" key="1">
    <source>
        <dbReference type="ARBA" id="ARBA00007905"/>
    </source>
</evidence>
<dbReference type="AlphaFoldDB" id="A0A7R9FAQ6"/>
<evidence type="ECO:0000256" key="4">
    <source>
        <dbReference type="PIRSR" id="PIRSR000097-1"/>
    </source>
</evidence>
<comment type="similarity">
    <text evidence="1">Belongs to the aldo/keto reductase family.</text>
</comment>
<evidence type="ECO:0000256" key="5">
    <source>
        <dbReference type="PIRSR" id="PIRSR000097-2"/>
    </source>
</evidence>
<accession>A0A7R9FAQ6</accession>
<dbReference type="PRINTS" id="PR00069">
    <property type="entry name" value="ALDKETRDTASE"/>
</dbReference>
<protein>
    <recommendedName>
        <fullName evidence="7">NADP-dependent oxidoreductase domain-containing protein</fullName>
    </recommendedName>
</protein>
<feature type="binding site" evidence="5">
    <location>
        <position position="97"/>
    </location>
    <ligand>
        <name>substrate</name>
    </ligand>
</feature>
<dbReference type="PANTHER" id="PTHR11732">
    <property type="entry name" value="ALDO/KETO REDUCTASE"/>
    <property type="match status" value="1"/>
</dbReference>
<feature type="active site" description="Proton donor" evidence="4">
    <location>
        <position position="35"/>
    </location>
</feature>
<name>A0A7R9FAQ6_9NEOP</name>
<dbReference type="InterPro" id="IPR018170">
    <property type="entry name" value="Aldo/ket_reductase_CS"/>
</dbReference>
<proteinExistence type="inferred from homology"/>
<dbReference type="PIRSF" id="PIRSF000097">
    <property type="entry name" value="AKR"/>
    <property type="match status" value="1"/>
</dbReference>
<dbReference type="InterPro" id="IPR036812">
    <property type="entry name" value="NAD(P)_OxRdtase_dom_sf"/>
</dbReference>
<evidence type="ECO:0000256" key="6">
    <source>
        <dbReference type="PIRSR" id="PIRSR000097-3"/>
    </source>
</evidence>
<dbReference type="Gene3D" id="3.20.20.100">
    <property type="entry name" value="NADP-dependent oxidoreductase domain"/>
    <property type="match status" value="1"/>
</dbReference>
<dbReference type="PROSITE" id="PS00062">
    <property type="entry name" value="ALDOKETO_REDUCTASE_2"/>
    <property type="match status" value="1"/>
</dbReference>
<dbReference type="GO" id="GO:0016491">
    <property type="term" value="F:oxidoreductase activity"/>
    <property type="evidence" value="ECO:0007669"/>
    <property type="project" value="UniProtKB-KW"/>
</dbReference>
<gene>
    <name evidence="8" type="ORF">TBIB3V08_LOCUS12293</name>
</gene>
<reference evidence="8" key="1">
    <citation type="submission" date="2020-11" db="EMBL/GenBank/DDBJ databases">
        <authorList>
            <person name="Tran Van P."/>
        </authorList>
    </citation>
    <scope>NUCLEOTIDE SEQUENCE</scope>
</reference>
<evidence type="ECO:0000256" key="2">
    <source>
        <dbReference type="ARBA" id="ARBA00022857"/>
    </source>
</evidence>
<sequence>METHVAKMYDIKNIEKAVDAALEAGYRHIDTAYVYENEAEIGQALRKWLESGKIKREELFVTTKLPQYALRPECVERYLKLSLANLQLDYVDLYLIHNSVGCMEISKEITDPFILDPETDHVKIWKALEAQVDAGRAKSIGLSNFNARQIKRVWQSARIKPVMHQIELHVFFEQREIVAFCKALDIEVTAYAPLGCPDIGSVGWPKGFMCHSPDLKLKMTYPLEDPLVKKIAKKHNRTPAQILLRHTIQRDVIVIPKSSDPTRIRENINVFDFELSQEEVDELRTLDRFNEGRLFEIAIFPGKTGHPEGSHPEWPFKEPY</sequence>
<keyword evidence="3" id="KW-0560">Oxidoreductase</keyword>
<feature type="domain" description="NADP-dependent oxidoreductase" evidence="7">
    <location>
        <begin position="15"/>
        <end position="286"/>
    </location>
</feature>
<dbReference type="Pfam" id="PF00248">
    <property type="entry name" value="Aldo_ket_red"/>
    <property type="match status" value="1"/>
</dbReference>
<dbReference type="EMBL" id="OD573275">
    <property type="protein sequence ID" value="CAD7450022.1"/>
    <property type="molecule type" value="Genomic_DNA"/>
</dbReference>
<organism evidence="8">
    <name type="scientific">Timema bartmani</name>
    <dbReference type="NCBI Taxonomy" id="61472"/>
    <lineage>
        <taxon>Eukaryota</taxon>
        <taxon>Metazoa</taxon>
        <taxon>Ecdysozoa</taxon>
        <taxon>Arthropoda</taxon>
        <taxon>Hexapoda</taxon>
        <taxon>Insecta</taxon>
        <taxon>Pterygota</taxon>
        <taxon>Neoptera</taxon>
        <taxon>Polyneoptera</taxon>
        <taxon>Phasmatodea</taxon>
        <taxon>Timematodea</taxon>
        <taxon>Timematoidea</taxon>
        <taxon>Timematidae</taxon>
        <taxon>Timema</taxon>
    </lineage>
</organism>